<protein>
    <submittedName>
        <fullName evidence="7">(bread wheat) hypothetical protein</fullName>
    </submittedName>
</protein>
<keyword evidence="4" id="KW-0521">NADP</keyword>
<evidence type="ECO:0000256" key="6">
    <source>
        <dbReference type="SAM" id="MobiDB-lite"/>
    </source>
</evidence>
<accession>A0A7G2IGV6</accession>
<gene>
    <name evidence="7" type="ORF">TRAES_3BF208600010CFD_c1</name>
</gene>
<dbReference type="InterPro" id="IPR015701">
    <property type="entry name" value="FNR"/>
</dbReference>
<organism evidence="7">
    <name type="scientific">Triticum aestivum</name>
    <name type="common">Wheat</name>
    <dbReference type="NCBI Taxonomy" id="4565"/>
    <lineage>
        <taxon>Eukaryota</taxon>
        <taxon>Viridiplantae</taxon>
        <taxon>Streptophyta</taxon>
        <taxon>Embryophyta</taxon>
        <taxon>Tracheophyta</taxon>
        <taxon>Spermatophyta</taxon>
        <taxon>Magnoliopsida</taxon>
        <taxon>Liliopsida</taxon>
        <taxon>Poales</taxon>
        <taxon>Poaceae</taxon>
        <taxon>BOP clade</taxon>
        <taxon>Pooideae</taxon>
        <taxon>Triticodae</taxon>
        <taxon>Triticeae</taxon>
        <taxon>Triticinae</taxon>
        <taxon>Triticum</taxon>
    </lineage>
</organism>
<proteinExistence type="predicted"/>
<feature type="region of interest" description="Disordered" evidence="6">
    <location>
        <begin position="15"/>
        <end position="38"/>
    </location>
</feature>
<name>A0A7G2IGV6_WHEAT</name>
<dbReference type="SUPFAM" id="SSF63380">
    <property type="entry name" value="Riboflavin synthase domain-like"/>
    <property type="match status" value="1"/>
</dbReference>
<dbReference type="PANTHER" id="PTHR43314">
    <property type="match status" value="1"/>
</dbReference>
<dbReference type="AlphaFoldDB" id="A0A7G2IGV6"/>
<comment type="cofactor">
    <cofactor evidence="1">
        <name>FAD</name>
        <dbReference type="ChEBI" id="CHEBI:57692"/>
    </cofactor>
</comment>
<keyword evidence="3" id="KW-0274">FAD</keyword>
<keyword evidence="2" id="KW-0285">Flavoprotein</keyword>
<reference evidence="7" key="1">
    <citation type="journal article" date="2014" name="Science">
        <title>Structural and functional partitioning of bread wheat chromosome 3B.</title>
        <authorList>
            <person name="Choulet F."/>
            <person name="Alberti A."/>
            <person name="Theil S."/>
            <person name="Glover N."/>
            <person name="Barbe V."/>
            <person name="Daron J."/>
            <person name="Pingault L."/>
            <person name="Sourdille P."/>
            <person name="Couloux A."/>
            <person name="Paux E."/>
            <person name="Leroy P."/>
            <person name="Mangenot S."/>
            <person name="Guilhot N."/>
            <person name="Le Gouis J."/>
            <person name="Balfourier F."/>
            <person name="Alaux M."/>
            <person name="Jamilloux V."/>
            <person name="Poulain J."/>
            <person name="Durand C."/>
            <person name="Bellec A."/>
            <person name="Gaspin C."/>
            <person name="Safar J."/>
            <person name="Dolezel J."/>
            <person name="Rogers J."/>
            <person name="Vandepoele K."/>
            <person name="Aury J.M."/>
            <person name="Mayer K."/>
            <person name="Berges H."/>
            <person name="Quesneville H."/>
            <person name="Wincker P."/>
            <person name="Feuillet C."/>
        </authorList>
    </citation>
    <scope>NUCLEOTIDE SEQUENCE [LARGE SCALE GENOMIC DNA]</scope>
</reference>
<feature type="compositionally biased region" description="Pro residues" evidence="6">
    <location>
        <begin position="27"/>
        <end position="37"/>
    </location>
</feature>
<dbReference type="GO" id="GO:0016491">
    <property type="term" value="F:oxidoreductase activity"/>
    <property type="evidence" value="ECO:0007669"/>
    <property type="project" value="UniProtKB-KW"/>
</dbReference>
<sequence length="422" mass="47375">MARASVASNSGNSGFGTHFGGLRRSARPPPASFPPATPSGFVPLQPEGFVGLLLPPSSSPFDEQFRVVALGNKLSKCSHRRASSLHQQLRILDVSRFVLQISCWFDEHNGTRQMSDPLLFPPLQKISSNYRTISPVWLSGLELSTHLLFFGLHLEPVGSRHSTPESAKEPPLNTYKPKGPYTTTIVSVEQAVGHNALGETCHVIIDHAGNVTYCEGQSYEIIPRMYVLPIFEIVESHLCCFYMGAHQIKPSEKINVLMIYLLKMGTCDPSACDELDMKKNDVDLQLYNLNRIRIDENKIAKERRAQDFVLFMKMHNQEEPRGFLRTLEAIQIVWLQVQQQHGERWRGSPAVEGWLGSILPRSWREGLIGPHLSTRARWWTNQEGGRGWVYLRCAVPAGVLLGGVLDRWMCGRLRVCMCFGGA</sequence>
<evidence type="ECO:0000256" key="1">
    <source>
        <dbReference type="ARBA" id="ARBA00001974"/>
    </source>
</evidence>
<evidence type="ECO:0000256" key="2">
    <source>
        <dbReference type="ARBA" id="ARBA00022630"/>
    </source>
</evidence>
<evidence type="ECO:0000256" key="5">
    <source>
        <dbReference type="ARBA" id="ARBA00023002"/>
    </source>
</evidence>
<keyword evidence="5" id="KW-0560">Oxidoreductase</keyword>
<evidence type="ECO:0000256" key="4">
    <source>
        <dbReference type="ARBA" id="ARBA00022857"/>
    </source>
</evidence>
<dbReference type="EMBL" id="CBUC010000842">
    <property type="protein sequence ID" value="CDJ26603.1"/>
    <property type="molecule type" value="Genomic_DNA"/>
</dbReference>
<dbReference type="InterPro" id="IPR017938">
    <property type="entry name" value="Riboflavin_synthase-like_b-brl"/>
</dbReference>
<evidence type="ECO:0000256" key="3">
    <source>
        <dbReference type="ARBA" id="ARBA00022827"/>
    </source>
</evidence>
<evidence type="ECO:0000313" key="7">
    <source>
        <dbReference type="EMBL" id="CDJ26603.1"/>
    </source>
</evidence>
<dbReference type="Gene3D" id="2.40.30.10">
    <property type="entry name" value="Translation factors"/>
    <property type="match status" value="1"/>
</dbReference>
<comment type="caution">
    <text evidence="7">The sequence shown here is derived from an EMBL/GenBank/DDBJ whole genome shotgun (WGS) entry which is preliminary data.</text>
</comment>